<evidence type="ECO:0000313" key="2">
    <source>
        <dbReference type="EMBL" id="JAD34839.1"/>
    </source>
</evidence>
<keyword evidence="1" id="KW-0812">Transmembrane</keyword>
<keyword evidence="1" id="KW-0472">Membrane</keyword>
<protein>
    <submittedName>
        <fullName evidence="2">Uncharacterized protein</fullName>
    </submittedName>
</protein>
<name>A0A0A8Z5Z3_ARUDO</name>
<dbReference type="EMBL" id="GBRH01263056">
    <property type="protein sequence ID" value="JAD34839.1"/>
    <property type="molecule type" value="Transcribed_RNA"/>
</dbReference>
<reference evidence="2" key="1">
    <citation type="submission" date="2014-09" db="EMBL/GenBank/DDBJ databases">
        <authorList>
            <person name="Magalhaes I.L.F."/>
            <person name="Oliveira U."/>
            <person name="Santos F.R."/>
            <person name="Vidigal T.H.D.A."/>
            <person name="Brescovit A.D."/>
            <person name="Santos A.J."/>
        </authorList>
    </citation>
    <scope>NUCLEOTIDE SEQUENCE</scope>
    <source>
        <tissue evidence="2">Shoot tissue taken approximately 20 cm above the soil surface</tissue>
    </source>
</reference>
<organism evidence="2">
    <name type="scientific">Arundo donax</name>
    <name type="common">Giant reed</name>
    <name type="synonym">Donax arundinaceus</name>
    <dbReference type="NCBI Taxonomy" id="35708"/>
    <lineage>
        <taxon>Eukaryota</taxon>
        <taxon>Viridiplantae</taxon>
        <taxon>Streptophyta</taxon>
        <taxon>Embryophyta</taxon>
        <taxon>Tracheophyta</taxon>
        <taxon>Spermatophyta</taxon>
        <taxon>Magnoliopsida</taxon>
        <taxon>Liliopsida</taxon>
        <taxon>Poales</taxon>
        <taxon>Poaceae</taxon>
        <taxon>PACMAD clade</taxon>
        <taxon>Arundinoideae</taxon>
        <taxon>Arundineae</taxon>
        <taxon>Arundo</taxon>
    </lineage>
</organism>
<accession>A0A0A8Z5Z3</accession>
<proteinExistence type="predicted"/>
<sequence length="56" mass="6975">MNLNSVISYANWRNPELLNWLFTIVYFELQFIHQFINSFKIMKQQHLTRTRLKQPY</sequence>
<evidence type="ECO:0000256" key="1">
    <source>
        <dbReference type="SAM" id="Phobius"/>
    </source>
</evidence>
<dbReference type="AlphaFoldDB" id="A0A0A8Z5Z3"/>
<feature type="transmembrane region" description="Helical" evidence="1">
    <location>
        <begin position="20"/>
        <end position="39"/>
    </location>
</feature>
<reference evidence="2" key="2">
    <citation type="journal article" date="2015" name="Data Brief">
        <title>Shoot transcriptome of the giant reed, Arundo donax.</title>
        <authorList>
            <person name="Barrero R.A."/>
            <person name="Guerrero F.D."/>
            <person name="Moolhuijzen P."/>
            <person name="Goolsby J.A."/>
            <person name="Tidwell J."/>
            <person name="Bellgard S.E."/>
            <person name="Bellgard M.I."/>
        </authorList>
    </citation>
    <scope>NUCLEOTIDE SEQUENCE</scope>
    <source>
        <tissue evidence="2">Shoot tissue taken approximately 20 cm above the soil surface</tissue>
    </source>
</reference>
<keyword evidence="1" id="KW-1133">Transmembrane helix</keyword>